<dbReference type="Gene3D" id="1.10.1410.10">
    <property type="match status" value="2"/>
</dbReference>
<protein>
    <submittedName>
        <fullName evidence="9">Cid1 family poly A polymerase domain-containing protein</fullName>
    </submittedName>
</protein>
<reference evidence="9" key="1">
    <citation type="submission" date="2022-01" db="EMBL/GenBank/DDBJ databases">
        <title>Genome Sequence Resource for Two Populations of Ditylenchus destructor, the Migratory Endoparasitic Phytonematode.</title>
        <authorList>
            <person name="Zhang H."/>
            <person name="Lin R."/>
            <person name="Xie B."/>
        </authorList>
    </citation>
    <scope>NUCLEOTIDE SEQUENCE</scope>
    <source>
        <strain evidence="9">BazhouSP</strain>
    </source>
</reference>
<dbReference type="AlphaFoldDB" id="A0AAD4MV78"/>
<dbReference type="GO" id="GO:0046872">
    <property type="term" value="F:metal ion binding"/>
    <property type="evidence" value="ECO:0007669"/>
    <property type="project" value="UniProtKB-KW"/>
</dbReference>
<feature type="compositionally biased region" description="Acidic residues" evidence="6">
    <location>
        <begin position="8"/>
        <end position="19"/>
    </location>
</feature>
<evidence type="ECO:0000313" key="9">
    <source>
        <dbReference type="EMBL" id="KAI1707519.1"/>
    </source>
</evidence>
<evidence type="ECO:0000256" key="2">
    <source>
        <dbReference type="ARBA" id="ARBA00001946"/>
    </source>
</evidence>
<dbReference type="InterPro" id="IPR054708">
    <property type="entry name" value="MTPAP-like_central"/>
</dbReference>
<feature type="region of interest" description="Disordered" evidence="6">
    <location>
        <begin position="1"/>
        <end position="32"/>
    </location>
</feature>
<keyword evidence="5" id="KW-0460">Magnesium</keyword>
<evidence type="ECO:0000256" key="5">
    <source>
        <dbReference type="ARBA" id="ARBA00022842"/>
    </source>
</evidence>
<dbReference type="GO" id="GO:1990817">
    <property type="term" value="F:poly(A) RNA polymerase activity"/>
    <property type="evidence" value="ECO:0007669"/>
    <property type="project" value="UniProtKB-ARBA"/>
</dbReference>
<evidence type="ECO:0000259" key="7">
    <source>
        <dbReference type="Pfam" id="PF03828"/>
    </source>
</evidence>
<keyword evidence="3" id="KW-0808">Transferase</keyword>
<gene>
    <name evidence="9" type="ORF">DdX_12354</name>
</gene>
<dbReference type="GO" id="GO:0050265">
    <property type="term" value="F:RNA uridylyltransferase activity"/>
    <property type="evidence" value="ECO:0007669"/>
    <property type="project" value="TreeGrafter"/>
</dbReference>
<dbReference type="PANTHER" id="PTHR12271">
    <property type="entry name" value="POLY A POLYMERASE CID PAP -RELATED"/>
    <property type="match status" value="1"/>
</dbReference>
<dbReference type="Pfam" id="PF03828">
    <property type="entry name" value="PAP_assoc"/>
    <property type="match status" value="1"/>
</dbReference>
<comment type="cofactor">
    <cofactor evidence="2">
        <name>Mg(2+)</name>
        <dbReference type="ChEBI" id="CHEBI:18420"/>
    </cofactor>
</comment>
<sequence>MADHASSGEEETPVEEGPENDPKLDVNQENDEKAKELSIRDVMKHILVGPTPGQIQGLEQLFRSSQLPPSCNFRRRISEIISVIQRVLDKEFNGGIKVHLFGSFLTYLNSADLDNDLNLFIEFYEQHNELSHGIRFNRIAQALQTASVSFIMGRVVRRLDWIAPVVSCFATFPDVHFCVNCAIGVIARQAYLSSKLMYAYTLLWPFMRPLALFVRSWASLLKLNASGYGGVSNHTFDIMVIYYLQLTGYLPILHEILCTNDVPSTLDDTTVEILCLMPLESIKLTCRHIARLYYGSDSIPQLGAGQLIYGFFRYYATEFDTSHVCQITQRGIQEKNIPDMKNLIIQDPFTGKNVAKFRNEILCYFQNALYSSAFYFCVPRVSTKPVYALKFGGERSSKGSRYCTFSLDKNDSGELPTREEILQVIQPYRDLVFNYAFLKPTFMNVDVPPIRCFCCSKGHREFACPLLRTFYPISNKPMKRHFVENLTKFANEFYETERLSKIRQKQISMFISSMQNKLRVALNCPELEIVPFGSLLNGFACDDCDLDLFLRLCPDSDSNTDDISKDKRQIFDVVRDEFIALGFEAYTIIGAKVPIVKFWTKGDFNNGFKGDVSCDNSLAKYNSDMLATYCKFDDRVPKLGIMIKKWAKSWETNEASTGTISSYALIVMMIHFLQVCKPPVLPYLQEAAKTYGADRVMYEDFDVTFSTEIDKIKSNGCFTNTETVGQLFFNFLLYYSKKVDYEFDVIQIRYPGTLSKLDKDWCCYNICVEDPFELSHNLTGGVKTMGFSHIMKCFKAAVVGLRELGSDMSKNEIFKLTQLDEYKPSKLARHKRKRKTQEEQVEREEQAEKNDQAERVEQVEKVEQHCQEIS</sequence>
<evidence type="ECO:0000313" key="10">
    <source>
        <dbReference type="Proteomes" id="UP001201812"/>
    </source>
</evidence>
<feature type="compositionally biased region" description="Basic and acidic residues" evidence="6">
    <location>
        <begin position="836"/>
        <end position="870"/>
    </location>
</feature>
<name>A0AAD4MV78_9BILA</name>
<dbReference type="SUPFAM" id="SSF81301">
    <property type="entry name" value="Nucleotidyltransferase"/>
    <property type="match status" value="2"/>
</dbReference>
<dbReference type="InterPro" id="IPR002058">
    <property type="entry name" value="PAP_assoc"/>
</dbReference>
<feature type="domain" description="PAP-associated" evidence="7">
    <location>
        <begin position="724"/>
        <end position="776"/>
    </location>
</feature>
<dbReference type="Pfam" id="PF22600">
    <property type="entry name" value="MTPAP-like_central"/>
    <property type="match status" value="1"/>
</dbReference>
<comment type="cofactor">
    <cofactor evidence="1">
        <name>Mn(2+)</name>
        <dbReference type="ChEBI" id="CHEBI:29035"/>
    </cofactor>
</comment>
<keyword evidence="4" id="KW-0479">Metal-binding</keyword>
<dbReference type="CDD" id="cd05402">
    <property type="entry name" value="NT_PAP_TUTase"/>
    <property type="match status" value="1"/>
</dbReference>
<evidence type="ECO:0000259" key="8">
    <source>
        <dbReference type="Pfam" id="PF22600"/>
    </source>
</evidence>
<evidence type="ECO:0000256" key="6">
    <source>
        <dbReference type="SAM" id="MobiDB-lite"/>
    </source>
</evidence>
<dbReference type="GO" id="GO:0031123">
    <property type="term" value="P:RNA 3'-end processing"/>
    <property type="evidence" value="ECO:0007669"/>
    <property type="project" value="TreeGrafter"/>
</dbReference>
<evidence type="ECO:0000256" key="3">
    <source>
        <dbReference type="ARBA" id="ARBA00022679"/>
    </source>
</evidence>
<accession>A0AAD4MV78</accession>
<dbReference type="Proteomes" id="UP001201812">
    <property type="component" value="Unassembled WGS sequence"/>
</dbReference>
<feature type="region of interest" description="Disordered" evidence="6">
    <location>
        <begin position="827"/>
        <end position="870"/>
    </location>
</feature>
<dbReference type="Gene3D" id="3.30.460.10">
    <property type="entry name" value="Beta Polymerase, domain 2"/>
    <property type="match status" value="2"/>
</dbReference>
<dbReference type="EMBL" id="JAKKPZ010000040">
    <property type="protein sequence ID" value="KAI1707519.1"/>
    <property type="molecule type" value="Genomic_DNA"/>
</dbReference>
<dbReference type="SUPFAM" id="SSF81631">
    <property type="entry name" value="PAP/OAS1 substrate-binding domain"/>
    <property type="match status" value="2"/>
</dbReference>
<dbReference type="InterPro" id="IPR043519">
    <property type="entry name" value="NT_sf"/>
</dbReference>
<feature type="domain" description="Poly(A) RNA polymerase mitochondrial-like central palm" evidence="8">
    <location>
        <begin position="487"/>
        <end position="630"/>
    </location>
</feature>
<evidence type="ECO:0000256" key="4">
    <source>
        <dbReference type="ARBA" id="ARBA00022723"/>
    </source>
</evidence>
<evidence type="ECO:0000256" key="1">
    <source>
        <dbReference type="ARBA" id="ARBA00001936"/>
    </source>
</evidence>
<keyword evidence="10" id="KW-1185">Reference proteome</keyword>
<comment type="caution">
    <text evidence="9">The sequence shown here is derived from an EMBL/GenBank/DDBJ whole genome shotgun (WGS) entry which is preliminary data.</text>
</comment>
<proteinExistence type="predicted"/>
<feature type="compositionally biased region" description="Basic and acidic residues" evidence="6">
    <location>
        <begin position="20"/>
        <end position="32"/>
    </location>
</feature>
<dbReference type="PANTHER" id="PTHR12271:SF66">
    <property type="entry name" value="TERMINAL URIDYLYLTRANSFERASE TAILOR"/>
    <property type="match status" value="1"/>
</dbReference>
<organism evidence="9 10">
    <name type="scientific">Ditylenchus destructor</name>
    <dbReference type="NCBI Taxonomy" id="166010"/>
    <lineage>
        <taxon>Eukaryota</taxon>
        <taxon>Metazoa</taxon>
        <taxon>Ecdysozoa</taxon>
        <taxon>Nematoda</taxon>
        <taxon>Chromadorea</taxon>
        <taxon>Rhabditida</taxon>
        <taxon>Tylenchina</taxon>
        <taxon>Tylenchomorpha</taxon>
        <taxon>Sphaerularioidea</taxon>
        <taxon>Anguinidae</taxon>
        <taxon>Anguininae</taxon>
        <taxon>Ditylenchus</taxon>
    </lineage>
</organism>